<dbReference type="InterPro" id="IPR002173">
    <property type="entry name" value="Carboh/pur_kinase_PfkB_CS"/>
</dbReference>
<dbReference type="RefSeq" id="WP_377795119.1">
    <property type="nucleotide sequence ID" value="NZ_JBHSLW010000002.1"/>
</dbReference>
<sequence>MTSRPPRPDGLVLSTGRLYCDLVFRGLQAMPRLGEERFADDMAIVPGGGGFITAAHLVGLGRPTALLARLGEDPLAQSLRPALEASGVDLTFLERAIDAGPQLTVAMVQDSERAFLSRRAGPARPATLPAALGDVRAAHLHIAEFATLAEIPHLVTDAKHHGLTVSLDPSWDDALIRSPDLLALCNGIDIFLPNAAEARVIADSDDLDTAGQRLARHFALVVIKDGGDGARLFQGEDSIALPAAPCPAVLDTTGAGDAFNAGFLAAWLAGRSPERAIAEGIACGSLSVQSVGGTGRKLDPRQVAGIADQLLETRLRRHG</sequence>
<accession>A0ABW0IKC5</accession>
<protein>
    <submittedName>
        <fullName evidence="4">Carbohydrate kinase family protein</fullName>
        <ecNumber evidence="4">2.7.1.-</ecNumber>
    </submittedName>
</protein>
<dbReference type="Proteomes" id="UP001596053">
    <property type="component" value="Unassembled WGS sequence"/>
</dbReference>
<reference evidence="5" key="1">
    <citation type="journal article" date="2019" name="Int. J. Syst. Evol. Microbiol.">
        <title>The Global Catalogue of Microorganisms (GCM) 10K type strain sequencing project: providing services to taxonomists for standard genome sequencing and annotation.</title>
        <authorList>
            <consortium name="The Broad Institute Genomics Platform"/>
            <consortium name="The Broad Institute Genome Sequencing Center for Infectious Disease"/>
            <person name="Wu L."/>
            <person name="Ma J."/>
        </authorList>
    </citation>
    <scope>NUCLEOTIDE SEQUENCE [LARGE SCALE GENOMIC DNA]</scope>
    <source>
        <strain evidence="5">NCAIM B.01391</strain>
    </source>
</reference>
<name>A0ABW0IKC5_9HYPH</name>
<dbReference type="InterPro" id="IPR011611">
    <property type="entry name" value="PfkB_dom"/>
</dbReference>
<keyword evidence="2 4" id="KW-0418">Kinase</keyword>
<dbReference type="PANTHER" id="PTHR10584">
    <property type="entry name" value="SUGAR KINASE"/>
    <property type="match status" value="1"/>
</dbReference>
<dbReference type="EMBL" id="JBHSLW010000002">
    <property type="protein sequence ID" value="MFC5418102.1"/>
    <property type="molecule type" value="Genomic_DNA"/>
</dbReference>
<dbReference type="Gene3D" id="3.40.1190.20">
    <property type="match status" value="1"/>
</dbReference>
<dbReference type="PANTHER" id="PTHR10584:SF166">
    <property type="entry name" value="RIBOKINASE"/>
    <property type="match status" value="1"/>
</dbReference>
<dbReference type="SUPFAM" id="SSF53613">
    <property type="entry name" value="Ribokinase-like"/>
    <property type="match status" value="1"/>
</dbReference>
<evidence type="ECO:0000259" key="3">
    <source>
        <dbReference type="Pfam" id="PF00294"/>
    </source>
</evidence>
<dbReference type="Pfam" id="PF00294">
    <property type="entry name" value="PfkB"/>
    <property type="match status" value="1"/>
</dbReference>
<evidence type="ECO:0000256" key="1">
    <source>
        <dbReference type="ARBA" id="ARBA00022679"/>
    </source>
</evidence>
<dbReference type="EC" id="2.7.1.-" evidence="4"/>
<evidence type="ECO:0000313" key="4">
    <source>
        <dbReference type="EMBL" id="MFC5418102.1"/>
    </source>
</evidence>
<keyword evidence="5" id="KW-1185">Reference proteome</keyword>
<evidence type="ECO:0000313" key="5">
    <source>
        <dbReference type="Proteomes" id="UP001596053"/>
    </source>
</evidence>
<evidence type="ECO:0000256" key="2">
    <source>
        <dbReference type="ARBA" id="ARBA00022777"/>
    </source>
</evidence>
<dbReference type="PROSITE" id="PS00584">
    <property type="entry name" value="PFKB_KINASES_2"/>
    <property type="match status" value="1"/>
</dbReference>
<proteinExistence type="predicted"/>
<organism evidence="4 5">
    <name type="scientific">Bosea eneae</name>
    <dbReference type="NCBI Taxonomy" id="151454"/>
    <lineage>
        <taxon>Bacteria</taxon>
        <taxon>Pseudomonadati</taxon>
        <taxon>Pseudomonadota</taxon>
        <taxon>Alphaproteobacteria</taxon>
        <taxon>Hyphomicrobiales</taxon>
        <taxon>Boseaceae</taxon>
        <taxon>Bosea</taxon>
    </lineage>
</organism>
<comment type="caution">
    <text evidence="4">The sequence shown here is derived from an EMBL/GenBank/DDBJ whole genome shotgun (WGS) entry which is preliminary data.</text>
</comment>
<dbReference type="GO" id="GO:0016301">
    <property type="term" value="F:kinase activity"/>
    <property type="evidence" value="ECO:0007669"/>
    <property type="project" value="UniProtKB-KW"/>
</dbReference>
<dbReference type="InterPro" id="IPR029056">
    <property type="entry name" value="Ribokinase-like"/>
</dbReference>
<keyword evidence="1 4" id="KW-0808">Transferase</keyword>
<gene>
    <name evidence="4" type="ORF">ACFPOB_00820</name>
</gene>
<feature type="domain" description="Carbohydrate kinase PfkB" evidence="3">
    <location>
        <begin position="41"/>
        <end position="294"/>
    </location>
</feature>